<dbReference type="PROSITE" id="PS51257">
    <property type="entry name" value="PROKAR_LIPOPROTEIN"/>
    <property type="match status" value="1"/>
</dbReference>
<organism evidence="1 2">
    <name type="scientific">Candidatus Dojkabacteria bacterium</name>
    <dbReference type="NCBI Taxonomy" id="2099670"/>
    <lineage>
        <taxon>Bacteria</taxon>
        <taxon>Candidatus Dojkabacteria</taxon>
    </lineage>
</organism>
<evidence type="ECO:0000313" key="1">
    <source>
        <dbReference type="EMBL" id="MCA9386352.1"/>
    </source>
</evidence>
<proteinExistence type="predicted"/>
<comment type="caution">
    <text evidence="1">The sequence shown here is derived from an EMBL/GenBank/DDBJ whole genome shotgun (WGS) entry which is preliminary data.</text>
</comment>
<evidence type="ECO:0000313" key="2">
    <source>
        <dbReference type="Proteomes" id="UP000754563"/>
    </source>
</evidence>
<gene>
    <name evidence="1" type="ORF">KC717_06940</name>
</gene>
<reference evidence="1" key="1">
    <citation type="submission" date="2020-04" db="EMBL/GenBank/DDBJ databases">
        <authorList>
            <person name="Zhang T."/>
        </authorList>
    </citation>
    <scope>NUCLEOTIDE SEQUENCE</scope>
    <source>
        <strain evidence="1">HKST-UBA11</strain>
    </source>
</reference>
<reference evidence="1" key="2">
    <citation type="journal article" date="2021" name="Microbiome">
        <title>Successional dynamics and alternative stable states in a saline activated sludge microbial community over 9 years.</title>
        <authorList>
            <person name="Wang Y."/>
            <person name="Ye J."/>
            <person name="Ju F."/>
            <person name="Liu L."/>
            <person name="Boyd J.A."/>
            <person name="Deng Y."/>
            <person name="Parks D.H."/>
            <person name="Jiang X."/>
            <person name="Yin X."/>
            <person name="Woodcroft B.J."/>
            <person name="Tyson G.W."/>
            <person name="Hugenholtz P."/>
            <person name="Polz M.F."/>
            <person name="Zhang T."/>
        </authorList>
    </citation>
    <scope>NUCLEOTIDE SEQUENCE</scope>
    <source>
        <strain evidence="1">HKST-UBA11</strain>
    </source>
</reference>
<dbReference type="Proteomes" id="UP000754563">
    <property type="component" value="Unassembled WGS sequence"/>
</dbReference>
<dbReference type="Gene3D" id="3.20.20.370">
    <property type="entry name" value="Glycoside hydrolase/deacetylase"/>
    <property type="match status" value="1"/>
</dbReference>
<sequence>MRHLQLTLLFSLTLISCEDMSLLIAKKRIISPTDQPTTGGVVFWHDDIIRIPTILTYHNNHGNSNGYIATLALNGVTGGYIAQVQTLYNAGYELANHTETHYSTLDAYMATHTAEQYYNEHLAPVDSIITGYGQLPLWSFVWPTGATNSVISDWLIANNKFNILRNYSVRDYPASLGTCLAFYNGGRIADAVATDHFYGAFAADVDYHKTMMDYAKENGLVIHFLAHDVRDEGTFNPSTDLCTSTEDINARVAYAQEIGLPILTAKEAYEMYN</sequence>
<dbReference type="InterPro" id="IPR011330">
    <property type="entry name" value="Glyco_hydro/deAcase_b/a-brl"/>
</dbReference>
<accession>A0A955RLH0</accession>
<name>A0A955RLH0_9BACT</name>
<protein>
    <submittedName>
        <fullName evidence="1">Polysaccharide deacetylase family protein</fullName>
    </submittedName>
</protein>
<dbReference type="GO" id="GO:0005975">
    <property type="term" value="P:carbohydrate metabolic process"/>
    <property type="evidence" value="ECO:0007669"/>
    <property type="project" value="InterPro"/>
</dbReference>
<dbReference type="AlphaFoldDB" id="A0A955RLH0"/>
<dbReference type="SUPFAM" id="SSF88713">
    <property type="entry name" value="Glycoside hydrolase/deacetylase"/>
    <property type="match status" value="1"/>
</dbReference>
<dbReference type="EMBL" id="JAGQLH010000137">
    <property type="protein sequence ID" value="MCA9386352.1"/>
    <property type="molecule type" value="Genomic_DNA"/>
</dbReference>